<reference evidence="7" key="1">
    <citation type="journal article" date="2020" name="BMC Genomics">
        <title>Correction to: Identification and distribution of gene clusters required for synthesis of sphingolipid metabolism inhibitors in diverse species of the filamentous fungus Fusarium.</title>
        <authorList>
            <person name="Kim H.S."/>
            <person name="Lohmar J.M."/>
            <person name="Busman M."/>
            <person name="Brown D.W."/>
            <person name="Naumann T.A."/>
            <person name="Divon H.H."/>
            <person name="Lysoe E."/>
            <person name="Uhlig S."/>
            <person name="Proctor R.H."/>
        </authorList>
    </citation>
    <scope>NUCLEOTIDE SEQUENCE</scope>
    <source>
        <strain evidence="7">NRRL 22465</strain>
    </source>
</reference>
<evidence type="ECO:0000256" key="1">
    <source>
        <dbReference type="ARBA" id="ARBA00004123"/>
    </source>
</evidence>
<feature type="compositionally biased region" description="Polar residues" evidence="5">
    <location>
        <begin position="356"/>
        <end position="380"/>
    </location>
</feature>
<dbReference type="PANTHER" id="PTHR46910:SF3">
    <property type="entry name" value="HALOTOLERANCE PROTEIN 9-RELATED"/>
    <property type="match status" value="1"/>
</dbReference>
<dbReference type="GO" id="GO:0008270">
    <property type="term" value="F:zinc ion binding"/>
    <property type="evidence" value="ECO:0007669"/>
    <property type="project" value="InterPro"/>
</dbReference>
<evidence type="ECO:0000256" key="5">
    <source>
        <dbReference type="SAM" id="MobiDB-lite"/>
    </source>
</evidence>
<feature type="compositionally biased region" description="Low complexity" evidence="5">
    <location>
        <begin position="287"/>
        <end position="349"/>
    </location>
</feature>
<keyword evidence="3" id="KW-0238">DNA-binding</keyword>
<protein>
    <recommendedName>
        <fullName evidence="6">Zn(2)-C6 fungal-type domain-containing protein</fullName>
    </recommendedName>
</protein>
<comment type="caution">
    <text evidence="7">The sequence shown here is derived from an EMBL/GenBank/DDBJ whole genome shotgun (WGS) entry which is preliminary data.</text>
</comment>
<evidence type="ECO:0000313" key="8">
    <source>
        <dbReference type="Proteomes" id="UP000635477"/>
    </source>
</evidence>
<dbReference type="CDD" id="cd00067">
    <property type="entry name" value="GAL4"/>
    <property type="match status" value="1"/>
</dbReference>
<evidence type="ECO:0000256" key="4">
    <source>
        <dbReference type="ARBA" id="ARBA00023242"/>
    </source>
</evidence>
<dbReference type="GO" id="GO:0000981">
    <property type="term" value="F:DNA-binding transcription factor activity, RNA polymerase II-specific"/>
    <property type="evidence" value="ECO:0007669"/>
    <property type="project" value="InterPro"/>
</dbReference>
<dbReference type="Gene3D" id="4.10.240.10">
    <property type="entry name" value="Zn(2)-C6 fungal-type DNA-binding domain"/>
    <property type="match status" value="1"/>
</dbReference>
<sequence>MVTPTCYSPADVRRYSSRMGAYSSYPERRAITYPIHADTRTSIMSDRDSMDDVTPQRKRIAVACGRCRKRKIRCSGDTGNGGPCTNCKNAGFEPCQFLRVASQETPMKQEPFSYSLEASRQYQARGSSVVPAPPVTASQYPDGLPMAASDPFAYRPPATFAYSAKPFYPLSSWGHGYAEDSGINYTMYPPSYPAVHDSDYSINYRIGSGTTGKTGGICVDTEPNYAYSGGTHAATLVHRPGTVTADSTNLTFQNMAAGVSLGDRVLPTPVVRSMTNSAGASSYRNDSGGSLYSSSNSSNSSSRSSQASTSGTSPTSAGSETPSSYTSYESSSMPSGLSSNSMHSSSAVPSYPPMTLGSQLSRSSGDLYSQAGGSDASSLFTAPVTDPMRPGPPDMTYRYTDTTTPAQTAAATAMARRDLPNLNGGGLFALGHHSAAAFMSHGHHASYMLPTGDAGGEAAGDNYRKSAGTLRA</sequence>
<dbReference type="GO" id="GO:0003677">
    <property type="term" value="F:DNA binding"/>
    <property type="evidence" value="ECO:0007669"/>
    <property type="project" value="UniProtKB-KW"/>
</dbReference>
<proteinExistence type="predicted"/>
<reference evidence="7" key="2">
    <citation type="submission" date="2020-05" db="EMBL/GenBank/DDBJ databases">
        <authorList>
            <person name="Kim H.-S."/>
            <person name="Proctor R.H."/>
            <person name="Brown D.W."/>
        </authorList>
    </citation>
    <scope>NUCLEOTIDE SEQUENCE</scope>
    <source>
        <strain evidence="7">NRRL 22465</strain>
    </source>
</reference>
<dbReference type="PROSITE" id="PS00463">
    <property type="entry name" value="ZN2_CY6_FUNGAL_1"/>
    <property type="match status" value="1"/>
</dbReference>
<dbReference type="PANTHER" id="PTHR46910">
    <property type="entry name" value="TRANSCRIPTION FACTOR PDR1"/>
    <property type="match status" value="1"/>
</dbReference>
<dbReference type="InterPro" id="IPR036864">
    <property type="entry name" value="Zn2-C6_fun-type_DNA-bd_sf"/>
</dbReference>
<dbReference type="GO" id="GO:0005634">
    <property type="term" value="C:nucleus"/>
    <property type="evidence" value="ECO:0007669"/>
    <property type="project" value="UniProtKB-SubCell"/>
</dbReference>
<name>A0A8H4XDV8_9HYPO</name>
<dbReference type="OrthoDB" id="5394557at2759"/>
<feature type="compositionally biased region" description="Polar residues" evidence="5">
    <location>
        <begin position="275"/>
        <end position="285"/>
    </location>
</feature>
<dbReference type="PROSITE" id="PS50048">
    <property type="entry name" value="ZN2_CY6_FUNGAL_2"/>
    <property type="match status" value="1"/>
</dbReference>
<keyword evidence="8" id="KW-1185">Reference proteome</keyword>
<keyword evidence="2" id="KW-0479">Metal-binding</keyword>
<feature type="region of interest" description="Disordered" evidence="5">
    <location>
        <begin position="275"/>
        <end position="400"/>
    </location>
</feature>
<dbReference type="SMART" id="SM00066">
    <property type="entry name" value="GAL4"/>
    <property type="match status" value="1"/>
</dbReference>
<dbReference type="AlphaFoldDB" id="A0A8H4XDV8"/>
<dbReference type="EMBL" id="JABEYC010001002">
    <property type="protein sequence ID" value="KAF4970745.1"/>
    <property type="molecule type" value="Genomic_DNA"/>
</dbReference>
<organism evidence="7 8">
    <name type="scientific">Fusarium zealandicum</name>
    <dbReference type="NCBI Taxonomy" id="1053134"/>
    <lineage>
        <taxon>Eukaryota</taxon>
        <taxon>Fungi</taxon>
        <taxon>Dikarya</taxon>
        <taxon>Ascomycota</taxon>
        <taxon>Pezizomycotina</taxon>
        <taxon>Sordariomycetes</taxon>
        <taxon>Hypocreomycetidae</taxon>
        <taxon>Hypocreales</taxon>
        <taxon>Nectriaceae</taxon>
        <taxon>Fusarium</taxon>
        <taxon>Fusarium staphyleae species complex</taxon>
    </lineage>
</organism>
<keyword evidence="4" id="KW-0539">Nucleus</keyword>
<gene>
    <name evidence="7" type="ORF">FZEAL_9979</name>
</gene>
<dbReference type="InterPro" id="IPR050987">
    <property type="entry name" value="AtrR-like"/>
</dbReference>
<dbReference type="InterPro" id="IPR001138">
    <property type="entry name" value="Zn2Cys6_DnaBD"/>
</dbReference>
<evidence type="ECO:0000259" key="6">
    <source>
        <dbReference type="PROSITE" id="PS50048"/>
    </source>
</evidence>
<dbReference type="Pfam" id="PF00172">
    <property type="entry name" value="Zn_clus"/>
    <property type="match status" value="1"/>
</dbReference>
<feature type="domain" description="Zn(2)-C6 fungal-type" evidence="6">
    <location>
        <begin position="63"/>
        <end position="97"/>
    </location>
</feature>
<dbReference type="SUPFAM" id="SSF57701">
    <property type="entry name" value="Zn2/Cys6 DNA-binding domain"/>
    <property type="match status" value="1"/>
</dbReference>
<accession>A0A8H4XDV8</accession>
<evidence type="ECO:0000256" key="2">
    <source>
        <dbReference type="ARBA" id="ARBA00022723"/>
    </source>
</evidence>
<dbReference type="Proteomes" id="UP000635477">
    <property type="component" value="Unassembled WGS sequence"/>
</dbReference>
<comment type="subcellular location">
    <subcellularLocation>
        <location evidence="1">Nucleus</location>
    </subcellularLocation>
</comment>
<evidence type="ECO:0000256" key="3">
    <source>
        <dbReference type="ARBA" id="ARBA00023125"/>
    </source>
</evidence>
<evidence type="ECO:0000313" key="7">
    <source>
        <dbReference type="EMBL" id="KAF4970745.1"/>
    </source>
</evidence>